<feature type="region of interest" description="Disordered" evidence="1">
    <location>
        <begin position="72"/>
        <end position="92"/>
    </location>
</feature>
<organism evidence="2 3">
    <name type="scientific">Xanthomonas hortorum pv. hederae</name>
    <dbReference type="NCBI Taxonomy" id="453603"/>
    <lineage>
        <taxon>Bacteria</taxon>
        <taxon>Pseudomonadati</taxon>
        <taxon>Pseudomonadota</taxon>
        <taxon>Gammaproteobacteria</taxon>
        <taxon>Lysobacterales</taxon>
        <taxon>Lysobacteraceae</taxon>
        <taxon>Xanthomonas</taxon>
    </lineage>
</organism>
<comment type="caution">
    <text evidence="2">The sequence shown here is derived from an EMBL/GenBank/DDBJ whole genome shotgun (WGS) entry which is preliminary data.</text>
</comment>
<dbReference type="RefSeq" id="WP_273663578.1">
    <property type="nucleotide sequence ID" value="NZ_CP168178.1"/>
</dbReference>
<proteinExistence type="predicted"/>
<name>A0A9X3YZC4_9XANT</name>
<reference evidence="2" key="1">
    <citation type="journal article" date="2022" name="Phytopathology">
        <title>Whole genome sequencing-based tracing of a 2022 introduction and outbreak of Xanthomonas hortorum pv. pelargonii.</title>
        <authorList>
            <person name="Iruegas Bocardo F."/>
            <person name="Weisberg A.J."/>
            <person name="Riutta E.R."/>
            <person name="Kilday K.B."/>
            <person name="Bonkowski J.C."/>
            <person name="Creswell T.C."/>
            <person name="Daughtrey M."/>
            <person name="Rane K.K."/>
            <person name="Grunwald N.J."/>
            <person name="Chang J.H."/>
            <person name="Putnam M."/>
        </authorList>
    </citation>
    <scope>NUCLEOTIDE SEQUENCE</scope>
    <source>
        <strain evidence="2">22-338</strain>
    </source>
</reference>
<gene>
    <name evidence="2" type="ORF">NY667_04305</name>
</gene>
<dbReference type="AlphaFoldDB" id="A0A9X3YZC4"/>
<dbReference type="Proteomes" id="UP001140230">
    <property type="component" value="Unassembled WGS sequence"/>
</dbReference>
<evidence type="ECO:0000313" key="3">
    <source>
        <dbReference type="Proteomes" id="UP001140230"/>
    </source>
</evidence>
<accession>A0A9X3YZC4</accession>
<dbReference type="EMBL" id="JANWTP010000008">
    <property type="protein sequence ID" value="MDC8637046.1"/>
    <property type="molecule type" value="Genomic_DNA"/>
</dbReference>
<evidence type="ECO:0000313" key="2">
    <source>
        <dbReference type="EMBL" id="MDC8637046.1"/>
    </source>
</evidence>
<evidence type="ECO:0000256" key="1">
    <source>
        <dbReference type="SAM" id="MobiDB-lite"/>
    </source>
</evidence>
<reference evidence="2" key="2">
    <citation type="submission" date="2022-08" db="EMBL/GenBank/DDBJ databases">
        <authorList>
            <person name="Iruegas-Bocardo F."/>
            <person name="Weisberg A.J."/>
            <person name="Riutta E.R."/>
            <person name="Kilday K."/>
            <person name="Bonkowski J.C."/>
            <person name="Creswell T."/>
            <person name="Daughtrey M.L."/>
            <person name="Rane K."/>
            <person name="Grunwald N.J."/>
            <person name="Chang J.H."/>
            <person name="Putnam M.L."/>
        </authorList>
    </citation>
    <scope>NUCLEOTIDE SEQUENCE</scope>
    <source>
        <strain evidence="2">22-338</strain>
    </source>
</reference>
<protein>
    <submittedName>
        <fullName evidence="2">Uncharacterized protein</fullName>
    </submittedName>
</protein>
<sequence length="293" mass="32051">MSINRKDLIDFLLRRRFGSLAPPPAPTLGAASLDARLAEARYQRDLAVTGKLDRRPAIEVARNEYEAMSAEELQRASDAARAEDQRKGKEAAERIRAQREAVWPRWAAKDLWSEAEFAALCCGFVPDERGMPGDPGRIAGSDLQAIAILRAADDIRRGTLAQTLAFVPRDDADTAARMYGTARHYVPVIAAEWAARKFNDFPASLLVVVREYAPKPEVTRPAKAIADKPLDERERVTLLCIIGALAKEAAVDLSQPIKAGEAVAAMVPKLSLTGRTIGEHLKKVSAAMDSRTK</sequence>